<organism evidence="12 13">
    <name type="scientific">Clupea harengus</name>
    <name type="common">Atlantic herring</name>
    <dbReference type="NCBI Taxonomy" id="7950"/>
    <lineage>
        <taxon>Eukaryota</taxon>
        <taxon>Metazoa</taxon>
        <taxon>Chordata</taxon>
        <taxon>Craniata</taxon>
        <taxon>Vertebrata</taxon>
        <taxon>Euteleostomi</taxon>
        <taxon>Actinopterygii</taxon>
        <taxon>Neopterygii</taxon>
        <taxon>Teleostei</taxon>
        <taxon>Clupei</taxon>
        <taxon>Clupeiformes</taxon>
        <taxon>Clupeoidei</taxon>
        <taxon>Clupeidae</taxon>
        <taxon>Clupea</taxon>
    </lineage>
</organism>
<dbReference type="OrthoDB" id="10044919at2759"/>
<evidence type="ECO:0000259" key="11">
    <source>
        <dbReference type="PROSITE" id="PS50262"/>
    </source>
</evidence>
<evidence type="ECO:0000313" key="13">
    <source>
        <dbReference type="RefSeq" id="XP_012684577.1"/>
    </source>
</evidence>
<dbReference type="GO" id="GO:0007200">
    <property type="term" value="P:phospholipase C-activating G protein-coupled receptor signaling pathway"/>
    <property type="evidence" value="ECO:0007669"/>
    <property type="project" value="TreeGrafter"/>
</dbReference>
<keyword evidence="12" id="KW-1185">Reference proteome</keyword>
<feature type="transmembrane region" description="Helical" evidence="10">
    <location>
        <begin position="90"/>
        <end position="112"/>
    </location>
</feature>
<feature type="transmembrane region" description="Helical" evidence="10">
    <location>
        <begin position="212"/>
        <end position="232"/>
    </location>
</feature>
<feature type="region of interest" description="Disordered" evidence="9">
    <location>
        <begin position="298"/>
        <end position="326"/>
    </location>
</feature>
<dbReference type="SUPFAM" id="SSF81321">
    <property type="entry name" value="Family A G protein-coupled receptor-like"/>
    <property type="match status" value="1"/>
</dbReference>
<dbReference type="GeneID" id="105901640"/>
<feature type="transmembrane region" description="Helical" evidence="10">
    <location>
        <begin position="49"/>
        <end position="70"/>
    </location>
</feature>
<comment type="subcellular location">
    <subcellularLocation>
        <location evidence="1">Membrane</location>
        <topology evidence="1">Multi-pass membrane protein</topology>
    </subcellularLocation>
</comment>
<dbReference type="PANTHER" id="PTHR24225:SF48">
    <property type="entry name" value="C3A ANAPHYLATOXIN CHEMOTACTIC RECEPTOR-RELATED"/>
    <property type="match status" value="1"/>
</dbReference>
<dbReference type="GO" id="GO:0004930">
    <property type="term" value="F:G protein-coupled receptor activity"/>
    <property type="evidence" value="ECO:0007669"/>
    <property type="project" value="UniProtKB-KW"/>
</dbReference>
<dbReference type="AlphaFoldDB" id="A0A6P3VYL1"/>
<gene>
    <name evidence="13" type="primary">LOC105901640</name>
</gene>
<evidence type="ECO:0000256" key="8">
    <source>
        <dbReference type="ARBA" id="ARBA00025736"/>
    </source>
</evidence>
<accession>A0A6P3VYL1</accession>
<protein>
    <submittedName>
        <fullName evidence="13">C3a anaphylatoxin chemotactic receptor-like</fullName>
    </submittedName>
</protein>
<dbReference type="InterPro" id="IPR000826">
    <property type="entry name" value="Formyl_rcpt-rel"/>
</dbReference>
<keyword evidence="4" id="KW-0297">G-protein coupled receptor</keyword>
<dbReference type="Proteomes" id="UP000515152">
    <property type="component" value="Chromosome 11"/>
</dbReference>
<evidence type="ECO:0000313" key="12">
    <source>
        <dbReference type="Proteomes" id="UP000515152"/>
    </source>
</evidence>
<dbReference type="InterPro" id="IPR000276">
    <property type="entry name" value="GPCR_Rhodpsn"/>
</dbReference>
<dbReference type="Pfam" id="PF00001">
    <property type="entry name" value="7tm_1"/>
    <property type="match status" value="1"/>
</dbReference>
<feature type="compositionally biased region" description="Basic and acidic residues" evidence="9">
    <location>
        <begin position="316"/>
        <end position="326"/>
    </location>
</feature>
<dbReference type="Gene3D" id="1.20.1070.10">
    <property type="entry name" value="Rhodopsin 7-helix transmembrane proteins"/>
    <property type="match status" value="1"/>
</dbReference>
<evidence type="ECO:0000256" key="6">
    <source>
        <dbReference type="ARBA" id="ARBA00023170"/>
    </source>
</evidence>
<reference evidence="13" key="1">
    <citation type="submission" date="2025-08" db="UniProtKB">
        <authorList>
            <consortium name="RefSeq"/>
        </authorList>
    </citation>
    <scope>IDENTIFICATION</scope>
</reference>
<feature type="domain" description="G-protein coupled receptors family 1 profile" evidence="11">
    <location>
        <begin position="28"/>
        <end position="268"/>
    </location>
</feature>
<evidence type="ECO:0000256" key="3">
    <source>
        <dbReference type="ARBA" id="ARBA00022989"/>
    </source>
</evidence>
<keyword evidence="2 10" id="KW-0812">Transmembrane</keyword>
<keyword evidence="3 10" id="KW-1133">Transmembrane helix</keyword>
<proteinExistence type="inferred from homology"/>
<evidence type="ECO:0000256" key="9">
    <source>
        <dbReference type="SAM" id="MobiDB-lite"/>
    </source>
</evidence>
<comment type="similarity">
    <text evidence="8">Belongs to the chemokine-like receptor (CMKLR) family.</text>
</comment>
<keyword evidence="5 10" id="KW-0472">Membrane</keyword>
<dbReference type="PRINTS" id="PR00237">
    <property type="entry name" value="GPCRRHODOPSN"/>
</dbReference>
<dbReference type="GO" id="GO:0006954">
    <property type="term" value="P:inflammatory response"/>
    <property type="evidence" value="ECO:0007669"/>
    <property type="project" value="TreeGrafter"/>
</dbReference>
<dbReference type="PANTHER" id="PTHR24225">
    <property type="entry name" value="CHEMOTACTIC RECEPTOR"/>
    <property type="match status" value="1"/>
</dbReference>
<name>A0A6P3VYL1_CLUHA</name>
<keyword evidence="7" id="KW-0807">Transducer</keyword>
<feature type="transmembrane region" description="Helical" evidence="10">
    <location>
        <begin position="175"/>
        <end position="200"/>
    </location>
</feature>
<dbReference type="InterPro" id="IPR017452">
    <property type="entry name" value="GPCR_Rhodpsn_7TM"/>
</dbReference>
<dbReference type="KEGG" id="char:105901640"/>
<evidence type="ECO:0000256" key="7">
    <source>
        <dbReference type="ARBA" id="ARBA00023224"/>
    </source>
</evidence>
<feature type="transmembrane region" description="Helical" evidence="10">
    <location>
        <begin position="12"/>
        <end position="37"/>
    </location>
</feature>
<evidence type="ECO:0000256" key="2">
    <source>
        <dbReference type="ARBA" id="ARBA00022692"/>
    </source>
</evidence>
<feature type="transmembrane region" description="Helical" evidence="10">
    <location>
        <begin position="252"/>
        <end position="271"/>
    </location>
</feature>
<dbReference type="RefSeq" id="XP_012684577.1">
    <property type="nucleotide sequence ID" value="XM_012829123.3"/>
</dbReference>
<dbReference type="GO" id="GO:0005886">
    <property type="term" value="C:plasma membrane"/>
    <property type="evidence" value="ECO:0007669"/>
    <property type="project" value="TreeGrafter"/>
</dbReference>
<sequence>MSAYELTRVVKIIQITLYALTIILGSAGNSMVIWTIWLRLKPNATNVWLVNLAVADLVFCISRILSVISLHLHQWPFKDLLCQVNGLVKYTTMFCSIFLLVVISADRALSIWRPLQAKGRRTVSMARVVSVGVWVVALALSMPYAINRTTDLNVNNKTKCTMETMESKRVRACLFLMRFLFGFLLPFLVIACCYALAWWGIRRSHLNRKAKILRTLVLLVLAFFLCYAPYHVLLLVKMVNKKNNWVRLGLPVAKGLSYFNSCVNPILYFCVGMDRRKTFRRSISGALRRALEDDGIAPVTKGGQTGREGVKFQNQRAKDENVNEKL</sequence>
<feature type="transmembrane region" description="Helical" evidence="10">
    <location>
        <begin position="124"/>
        <end position="146"/>
    </location>
</feature>
<dbReference type="GO" id="GO:0004875">
    <property type="term" value="F:complement receptor activity"/>
    <property type="evidence" value="ECO:0007669"/>
    <property type="project" value="TreeGrafter"/>
</dbReference>
<keyword evidence="6" id="KW-0675">Receptor</keyword>
<evidence type="ECO:0000256" key="5">
    <source>
        <dbReference type="ARBA" id="ARBA00023136"/>
    </source>
</evidence>
<evidence type="ECO:0000256" key="10">
    <source>
        <dbReference type="SAM" id="Phobius"/>
    </source>
</evidence>
<dbReference type="PROSITE" id="PS50262">
    <property type="entry name" value="G_PROTEIN_RECEP_F1_2"/>
    <property type="match status" value="1"/>
</dbReference>
<evidence type="ECO:0000256" key="1">
    <source>
        <dbReference type="ARBA" id="ARBA00004141"/>
    </source>
</evidence>
<dbReference type="GO" id="GO:0007204">
    <property type="term" value="P:positive regulation of cytosolic calcium ion concentration"/>
    <property type="evidence" value="ECO:0007669"/>
    <property type="project" value="TreeGrafter"/>
</dbReference>
<evidence type="ECO:0000256" key="4">
    <source>
        <dbReference type="ARBA" id="ARBA00023040"/>
    </source>
</evidence>